<proteinExistence type="inferred from homology"/>
<keyword evidence="2 3" id="KW-0560">Oxidoreductase</keyword>
<dbReference type="KEGG" id="arev:RVR_9521"/>
<organism evidence="7 8">
    <name type="scientific">Actinacidiphila reveromycinica</name>
    <dbReference type="NCBI Taxonomy" id="659352"/>
    <lineage>
        <taxon>Bacteria</taxon>
        <taxon>Bacillati</taxon>
        <taxon>Actinomycetota</taxon>
        <taxon>Actinomycetes</taxon>
        <taxon>Kitasatosporales</taxon>
        <taxon>Streptomycetaceae</taxon>
        <taxon>Actinacidiphila</taxon>
    </lineage>
</organism>
<evidence type="ECO:0000259" key="6">
    <source>
        <dbReference type="Pfam" id="PF02826"/>
    </source>
</evidence>
<evidence type="ECO:0000313" key="8">
    <source>
        <dbReference type="Proteomes" id="UP000595703"/>
    </source>
</evidence>
<dbReference type="Gene3D" id="3.40.50.720">
    <property type="entry name" value="NAD(P)-binding Rossmann-like Domain"/>
    <property type="match status" value="2"/>
</dbReference>
<evidence type="ECO:0000256" key="1">
    <source>
        <dbReference type="ARBA" id="ARBA00005854"/>
    </source>
</evidence>
<evidence type="ECO:0000256" key="2">
    <source>
        <dbReference type="ARBA" id="ARBA00023002"/>
    </source>
</evidence>
<reference evidence="7 8" key="2">
    <citation type="journal article" date="2011" name="J. Antibiot.">
        <title>Furaquinocins I and J: novel polyketide isoprenoid hybrid compounds from Streptomyces reveromyceticus SN-593.</title>
        <authorList>
            <person name="Panthee S."/>
            <person name="Takahashi S."/>
            <person name="Takagi H."/>
            <person name="Nogawa T."/>
            <person name="Oowada E."/>
            <person name="Uramoto M."/>
            <person name="Osada H."/>
        </authorList>
    </citation>
    <scope>NUCLEOTIDE SEQUENCE [LARGE SCALE GENOMIC DNA]</scope>
    <source>
        <strain evidence="7 8">SN-593</strain>
    </source>
</reference>
<dbReference type="GO" id="GO:0051287">
    <property type="term" value="F:NAD binding"/>
    <property type="evidence" value="ECO:0007669"/>
    <property type="project" value="InterPro"/>
</dbReference>
<dbReference type="PANTHER" id="PTHR46029">
    <property type="entry name" value="C-TERMINAL-BINDING PROTEIN"/>
    <property type="match status" value="1"/>
</dbReference>
<feature type="domain" description="D-isomer specific 2-hydroxyacid dehydrogenase NAD-binding" evidence="6">
    <location>
        <begin position="133"/>
        <end position="309"/>
    </location>
</feature>
<dbReference type="GO" id="GO:0006357">
    <property type="term" value="P:regulation of transcription by RNA polymerase II"/>
    <property type="evidence" value="ECO:0007669"/>
    <property type="project" value="TreeGrafter"/>
</dbReference>
<dbReference type="SUPFAM" id="SSF52283">
    <property type="entry name" value="Formate/glycerate dehydrogenase catalytic domain-like"/>
    <property type="match status" value="1"/>
</dbReference>
<dbReference type="Pfam" id="PF00389">
    <property type="entry name" value="2-Hacid_dh"/>
    <property type="match status" value="1"/>
</dbReference>
<reference evidence="7 8" key="1">
    <citation type="journal article" date="2010" name="J. Bacteriol.">
        <title>Biochemical characterization of a novel indole prenyltransferase from Streptomyces sp. SN-593.</title>
        <authorList>
            <person name="Takahashi S."/>
            <person name="Takagi H."/>
            <person name="Toyoda A."/>
            <person name="Uramoto M."/>
            <person name="Nogawa T."/>
            <person name="Ueki M."/>
            <person name="Sakaki Y."/>
            <person name="Osada H."/>
        </authorList>
    </citation>
    <scope>NUCLEOTIDE SEQUENCE [LARGE SCALE GENOMIC DNA]</scope>
    <source>
        <strain evidence="7 8">SN-593</strain>
    </source>
</reference>
<comment type="similarity">
    <text evidence="1 3">Belongs to the D-isomer specific 2-hydroxyacid dehydrogenase family.</text>
</comment>
<dbReference type="PROSITE" id="PS00671">
    <property type="entry name" value="D_2_HYDROXYACID_DH_3"/>
    <property type="match status" value="1"/>
</dbReference>
<dbReference type="SUPFAM" id="SSF51735">
    <property type="entry name" value="NAD(P)-binding Rossmann-fold domains"/>
    <property type="match status" value="1"/>
</dbReference>
<dbReference type="Proteomes" id="UP000595703">
    <property type="component" value="Chromosome"/>
</dbReference>
<dbReference type="RefSeq" id="WP_202237771.1">
    <property type="nucleotide sequence ID" value="NZ_AP018365.1"/>
</dbReference>
<reference evidence="7 8" key="4">
    <citation type="journal article" date="2020" name="Sci. Rep.">
        <title>beta-carboline chemical signals induce reveromycin production through a LuxR family regulator in Streptomyces sp. SN-593.</title>
        <authorList>
            <person name="Panthee S."/>
            <person name="Kito N."/>
            <person name="Hayashi T."/>
            <person name="Shimizu T."/>
            <person name="Ishikawa J."/>
            <person name="Hamamoto H."/>
            <person name="Osada H."/>
            <person name="Takahashi S."/>
        </authorList>
    </citation>
    <scope>NUCLEOTIDE SEQUENCE [LARGE SCALE GENOMIC DNA]</scope>
    <source>
        <strain evidence="7 8">SN-593</strain>
    </source>
</reference>
<dbReference type="GO" id="GO:0001221">
    <property type="term" value="F:transcription coregulator binding"/>
    <property type="evidence" value="ECO:0007669"/>
    <property type="project" value="TreeGrafter"/>
</dbReference>
<evidence type="ECO:0000313" key="7">
    <source>
        <dbReference type="EMBL" id="BBB01895.1"/>
    </source>
</evidence>
<dbReference type="InterPro" id="IPR043322">
    <property type="entry name" value="CtBP"/>
</dbReference>
<dbReference type="GO" id="GO:0016616">
    <property type="term" value="F:oxidoreductase activity, acting on the CH-OH group of donors, NAD or NADP as acceptor"/>
    <property type="evidence" value="ECO:0007669"/>
    <property type="project" value="InterPro"/>
</dbReference>
<dbReference type="EMBL" id="AP018365">
    <property type="protein sequence ID" value="BBB01895.1"/>
    <property type="molecule type" value="Genomic_DNA"/>
</dbReference>
<evidence type="ECO:0000256" key="3">
    <source>
        <dbReference type="RuleBase" id="RU003719"/>
    </source>
</evidence>
<keyword evidence="8" id="KW-1185">Reference proteome</keyword>
<dbReference type="CDD" id="cd05299">
    <property type="entry name" value="CtBP_dh"/>
    <property type="match status" value="1"/>
</dbReference>
<dbReference type="InterPro" id="IPR006140">
    <property type="entry name" value="D-isomer_DH_NAD-bd"/>
</dbReference>
<dbReference type="InterPro" id="IPR006139">
    <property type="entry name" value="D-isomer_2_OHA_DH_cat_dom"/>
</dbReference>
<protein>
    <submittedName>
        <fullName evidence="7">Putative dehydrogenase</fullName>
    </submittedName>
</protein>
<dbReference type="AlphaFoldDB" id="A0A7U3V044"/>
<dbReference type="GO" id="GO:0003714">
    <property type="term" value="F:transcription corepressor activity"/>
    <property type="evidence" value="ECO:0007669"/>
    <property type="project" value="InterPro"/>
</dbReference>
<evidence type="ECO:0000259" key="5">
    <source>
        <dbReference type="Pfam" id="PF00389"/>
    </source>
</evidence>
<feature type="domain" description="D-isomer specific 2-hydroxyacid dehydrogenase catalytic" evidence="5">
    <location>
        <begin position="57"/>
        <end position="340"/>
    </location>
</feature>
<sequence>MSRSPIDRLEPTGAFTAGPSARGSVAVVDAPDGGYVDSADLEQREAGSGIDVRLRVLSQSEVPDLARHAPECIILWHRISLTAEFFALNSSCRAVVCASVGHEHVDTEAARASGVAVYHVPDYGVDEVADHTLALALTCVRRVRELDAHVRGGGWEWRRAEGIRRLRGSTWGVVGCGRIGQAVARRAGSFGMRVAFYDPYVHPGTEKAHGWSRLWSLHDLLAASAVVSVHVPLTPETAHLLDRAALETLAAGAVLVNTSRGAVVDEEALRGVLDEGRPGAVALDVAEHEPGVAAWLREHPRVLLTPHSAFYSVESMAELRCRSARAAAQVLRGEPVTAAVRVV</sequence>
<dbReference type="GO" id="GO:0140297">
    <property type="term" value="F:DNA-binding transcription factor binding"/>
    <property type="evidence" value="ECO:0007669"/>
    <property type="project" value="TreeGrafter"/>
</dbReference>
<evidence type="ECO:0000256" key="4">
    <source>
        <dbReference type="SAM" id="MobiDB-lite"/>
    </source>
</evidence>
<feature type="region of interest" description="Disordered" evidence="4">
    <location>
        <begin position="1"/>
        <end position="20"/>
    </location>
</feature>
<gene>
    <name evidence="7" type="ORF">RVR_9521</name>
</gene>
<dbReference type="InterPro" id="IPR051638">
    <property type="entry name" value="CTBP_dehydrogenase"/>
</dbReference>
<accession>A0A7U3V044</accession>
<dbReference type="InterPro" id="IPR036291">
    <property type="entry name" value="NAD(P)-bd_dom_sf"/>
</dbReference>
<dbReference type="PANTHER" id="PTHR46029:SF7">
    <property type="entry name" value="C-TERMINAL-BINDING PROTEIN"/>
    <property type="match status" value="1"/>
</dbReference>
<dbReference type="Pfam" id="PF02826">
    <property type="entry name" value="2-Hacid_dh_C"/>
    <property type="match status" value="1"/>
</dbReference>
<name>A0A7U3V044_9ACTN</name>
<dbReference type="InterPro" id="IPR029753">
    <property type="entry name" value="D-isomer_DH_CS"/>
</dbReference>
<reference evidence="7 8" key="3">
    <citation type="journal article" date="2011" name="Nat. Chem. Biol.">
        <title>Reveromycin A biosynthesis uses RevG and RevJ for stereospecific spiroacetal formation.</title>
        <authorList>
            <person name="Takahashi S."/>
            <person name="Toyoda A."/>
            <person name="Sekiyama Y."/>
            <person name="Takagi H."/>
            <person name="Nogawa T."/>
            <person name="Uramoto M."/>
            <person name="Suzuki R."/>
            <person name="Koshino H."/>
            <person name="Kumano T."/>
            <person name="Panthee S."/>
            <person name="Dairi T."/>
            <person name="Ishikawa J."/>
            <person name="Ikeda H."/>
            <person name="Sakaki Y."/>
            <person name="Osada H."/>
        </authorList>
    </citation>
    <scope>NUCLEOTIDE SEQUENCE [LARGE SCALE GENOMIC DNA]</scope>
    <source>
        <strain evidence="7 8">SN-593</strain>
    </source>
</reference>
<feature type="compositionally biased region" description="Basic and acidic residues" evidence="4">
    <location>
        <begin position="1"/>
        <end position="10"/>
    </location>
</feature>